<dbReference type="Proteomes" id="UP000562027">
    <property type="component" value="Unassembled WGS sequence"/>
</dbReference>
<reference evidence="6 7" key="1">
    <citation type="submission" date="2020-08" db="EMBL/GenBank/DDBJ databases">
        <title>Functional genomics of gut bacteria from endangered species of beetles.</title>
        <authorList>
            <person name="Carlos-Shanley C."/>
        </authorList>
    </citation>
    <scope>NUCLEOTIDE SEQUENCE [LARGE SCALE GENOMIC DNA]</scope>
    <source>
        <strain evidence="6 7">S00239</strain>
    </source>
</reference>
<dbReference type="EMBL" id="JACHLP010000014">
    <property type="protein sequence ID" value="MBB4846088.1"/>
    <property type="molecule type" value="Genomic_DNA"/>
</dbReference>
<dbReference type="Pfam" id="PF03865">
    <property type="entry name" value="ShlB"/>
    <property type="match status" value="1"/>
</dbReference>
<dbReference type="GO" id="GO:0008320">
    <property type="term" value="F:protein transmembrane transporter activity"/>
    <property type="evidence" value="ECO:0007669"/>
    <property type="project" value="TreeGrafter"/>
</dbReference>
<organism evidence="6 7">
    <name type="scientific">Roseateles oligotrophus</name>
    <dbReference type="NCBI Taxonomy" id="1769250"/>
    <lineage>
        <taxon>Bacteria</taxon>
        <taxon>Pseudomonadati</taxon>
        <taxon>Pseudomonadota</taxon>
        <taxon>Betaproteobacteria</taxon>
        <taxon>Burkholderiales</taxon>
        <taxon>Sphaerotilaceae</taxon>
        <taxon>Roseateles</taxon>
    </lineage>
</organism>
<sequence>MRAQSQSSPQQVEAPRFAILEFEVEGNTVLSVAQVEQVLLPFLGEDRQMADVEAAREALEKRYQQAGFLSVFVDIPEQRVDAGLLRLRVTEGRVERLRVTGSRYYDQGVIRERVAELAPGRVPDFNEAARQIAELSREERRVQQLLRPGSTPGTVEVELRVNDQLPLAAQFELNNRHAADTEALRASALLRYDNLWQRDHSLSLSLITAPRQTRQSTVLVANYLLPLSGKDSLLASAVLSNSHVEPLGAGTVIGQGKTLGLRWMRTLASPGAKLESLHSFNAGFDFKDVKERQLSSGNGSGSELSTPLRYLPWQLSYAGNWFAGRAQSSLTSGLTFGWRNWLQRDVSCPGNLGAVDQFQCKRDGADGSFAYWRAELRDGRPLADFGLPKSWPGSLNSRLAWQLATQPLVSGEQYALGGADTVRGYLEAEASGDNAVLASLEWRSGNLLGAAEASPAEAGKSPPFWRELALLAYADAGRSQTLQPMPEQTEHVWLGGAGLGLRLRAGRGLSAEFDLAWPLKSTRTSPKYEPRLHFRLSAQL</sequence>
<gene>
    <name evidence="6" type="ORF">HNP55_004642</name>
</gene>
<dbReference type="Gene3D" id="3.10.20.310">
    <property type="entry name" value="membrane protein fhac"/>
    <property type="match status" value="1"/>
</dbReference>
<keyword evidence="7" id="KW-1185">Reference proteome</keyword>
<accession>A0A840LIQ4</accession>
<dbReference type="GO" id="GO:0098046">
    <property type="term" value="C:type V protein secretion system complex"/>
    <property type="evidence" value="ECO:0007669"/>
    <property type="project" value="TreeGrafter"/>
</dbReference>
<dbReference type="RefSeq" id="WP_184304618.1">
    <property type="nucleotide sequence ID" value="NZ_JACHLP010000014.1"/>
</dbReference>
<evidence type="ECO:0000256" key="1">
    <source>
        <dbReference type="ARBA" id="ARBA00022452"/>
    </source>
</evidence>
<keyword evidence="2" id="KW-0812">Transmembrane</keyword>
<dbReference type="InterPro" id="IPR013686">
    <property type="entry name" value="Polypept-transport_assoc_ShlB"/>
</dbReference>
<dbReference type="PANTHER" id="PTHR34597:SF6">
    <property type="entry name" value="BLR6126 PROTEIN"/>
    <property type="match status" value="1"/>
</dbReference>
<evidence type="ECO:0000313" key="7">
    <source>
        <dbReference type="Proteomes" id="UP000562027"/>
    </source>
</evidence>
<dbReference type="InterPro" id="IPR051544">
    <property type="entry name" value="TPS_OM_transporter"/>
</dbReference>
<name>A0A840LIQ4_9BURK</name>
<feature type="domain" description="Polypeptide-transport-associated ShlB-type" evidence="5">
    <location>
        <begin position="17"/>
        <end position="92"/>
    </location>
</feature>
<keyword evidence="1" id="KW-0472">Membrane</keyword>
<keyword evidence="3" id="KW-0998">Cell outer membrane</keyword>
<evidence type="ECO:0000259" key="5">
    <source>
        <dbReference type="Pfam" id="PF08479"/>
    </source>
</evidence>
<dbReference type="AlphaFoldDB" id="A0A840LIQ4"/>
<protein>
    <submittedName>
        <fullName evidence="6">Hemolysin activation/secretion protein</fullName>
    </submittedName>
</protein>
<proteinExistence type="predicted"/>
<dbReference type="Gene3D" id="2.40.160.50">
    <property type="entry name" value="membrane protein fhac: a member of the omp85/tpsb transporter family"/>
    <property type="match status" value="1"/>
</dbReference>
<keyword evidence="1" id="KW-1134">Transmembrane beta strand</keyword>
<dbReference type="GO" id="GO:0046819">
    <property type="term" value="P:protein secretion by the type V secretion system"/>
    <property type="evidence" value="ECO:0007669"/>
    <property type="project" value="TreeGrafter"/>
</dbReference>
<comment type="caution">
    <text evidence="6">The sequence shown here is derived from an EMBL/GenBank/DDBJ whole genome shotgun (WGS) entry which is preliminary data.</text>
</comment>
<dbReference type="InterPro" id="IPR005565">
    <property type="entry name" value="Hemolysn_activator_HlyB_C"/>
</dbReference>
<evidence type="ECO:0000256" key="3">
    <source>
        <dbReference type="ARBA" id="ARBA00023237"/>
    </source>
</evidence>
<feature type="domain" description="Haemolysin activator HlyB C-terminal" evidence="4">
    <location>
        <begin position="155"/>
        <end position="502"/>
    </location>
</feature>
<evidence type="ECO:0000256" key="2">
    <source>
        <dbReference type="ARBA" id="ARBA00022692"/>
    </source>
</evidence>
<evidence type="ECO:0000259" key="4">
    <source>
        <dbReference type="Pfam" id="PF03865"/>
    </source>
</evidence>
<evidence type="ECO:0000313" key="6">
    <source>
        <dbReference type="EMBL" id="MBB4846088.1"/>
    </source>
</evidence>
<dbReference type="Pfam" id="PF08479">
    <property type="entry name" value="POTRA_2"/>
    <property type="match status" value="1"/>
</dbReference>
<dbReference type="PANTHER" id="PTHR34597">
    <property type="entry name" value="SLR1661 PROTEIN"/>
    <property type="match status" value="1"/>
</dbReference>